<gene>
    <name evidence="2" type="ORF">CXB51_029464</name>
</gene>
<feature type="region of interest" description="Disordered" evidence="1">
    <location>
        <begin position="276"/>
        <end position="312"/>
    </location>
</feature>
<feature type="compositionally biased region" description="Basic and acidic residues" evidence="1">
    <location>
        <begin position="300"/>
        <end position="312"/>
    </location>
</feature>
<dbReference type="PANTHER" id="PTHR35021">
    <property type="match status" value="1"/>
</dbReference>
<dbReference type="AlphaFoldDB" id="A0A8J6CRI5"/>
<sequence length="536" mass="60826">MSIANISSPEDSYGRLGNLPQHERLTPTINQNFQERDISLDENYLNPNGDMNFQRREIEKNCLMHMMTSADIDGSVASNAGIYGSYFFSSGGMNSQEKEFSSENPLMPNAGIVNNYLMRSGGMNSQEKEFSGENPLVSNAGIDDNYLTRSEGMNSQEKEFSCENPLMPNAGIDDNHLMQSGGMNFQQGEFSNKFGKLENNRKTPSTSFGNPDLMRMSDFENFYKETGDSSQYVRVTPATNQNFQNGENEELLYHNQINGSTSRVGMKRLFEELDKSEAEKKGTDKQCNTQQSPMPKNKKFTKEELAEKKTGPQIRKDKETDMKSLVVKPWPVQLDVQGIQQEFQGIANANLEPEEDKERSLEVASKFDMLQQQRKADYIVNHLDLYFQNSFLEKLKKQFSARSPSLLSAFSDLKHIVYEKGNKKVGQESFPGLQEELQKIGWEEVPSSLQSIANRIDKDRGIVTDFTYKPTQILVCAAIQEMENFPVEKLDFDTLKKWGATLNKAKELGFQVGFADDLLKKNFFAYLAYTQVFGLD</sequence>
<dbReference type="PANTHER" id="PTHR35021:SF8">
    <property type="entry name" value="FIBER PROTEIN FB17"/>
    <property type="match status" value="1"/>
</dbReference>
<proteinExistence type="predicted"/>
<feature type="region of interest" description="Disordered" evidence="1">
    <location>
        <begin position="1"/>
        <end position="24"/>
    </location>
</feature>
<dbReference type="Proteomes" id="UP000701853">
    <property type="component" value="Chromosome 11"/>
</dbReference>
<feature type="compositionally biased region" description="Polar residues" evidence="1">
    <location>
        <begin position="285"/>
        <end position="294"/>
    </location>
</feature>
<feature type="compositionally biased region" description="Polar residues" evidence="1">
    <location>
        <begin position="1"/>
        <end position="10"/>
    </location>
</feature>
<dbReference type="EMBL" id="JAHUZN010000011">
    <property type="protein sequence ID" value="KAG8479855.1"/>
    <property type="molecule type" value="Genomic_DNA"/>
</dbReference>
<dbReference type="OrthoDB" id="995272at2759"/>
<evidence type="ECO:0000313" key="3">
    <source>
        <dbReference type="Proteomes" id="UP000701853"/>
    </source>
</evidence>
<evidence type="ECO:0000256" key="1">
    <source>
        <dbReference type="SAM" id="MobiDB-lite"/>
    </source>
</evidence>
<protein>
    <submittedName>
        <fullName evidence="2">Uncharacterized protein</fullName>
    </submittedName>
</protein>
<organism evidence="2 3">
    <name type="scientific">Gossypium anomalum</name>
    <dbReference type="NCBI Taxonomy" id="47600"/>
    <lineage>
        <taxon>Eukaryota</taxon>
        <taxon>Viridiplantae</taxon>
        <taxon>Streptophyta</taxon>
        <taxon>Embryophyta</taxon>
        <taxon>Tracheophyta</taxon>
        <taxon>Spermatophyta</taxon>
        <taxon>Magnoliopsida</taxon>
        <taxon>eudicotyledons</taxon>
        <taxon>Gunneridae</taxon>
        <taxon>Pentapetalae</taxon>
        <taxon>rosids</taxon>
        <taxon>malvids</taxon>
        <taxon>Malvales</taxon>
        <taxon>Malvaceae</taxon>
        <taxon>Malvoideae</taxon>
        <taxon>Gossypium</taxon>
    </lineage>
</organism>
<comment type="caution">
    <text evidence="2">The sequence shown here is derived from an EMBL/GenBank/DDBJ whole genome shotgun (WGS) entry which is preliminary data.</text>
</comment>
<accession>A0A8J6CRI5</accession>
<keyword evidence="3" id="KW-1185">Reference proteome</keyword>
<reference evidence="2 3" key="1">
    <citation type="journal article" date="2021" name="bioRxiv">
        <title>The Gossypium anomalum genome as a resource for cotton improvement and evolutionary analysis of hybrid incompatibility.</title>
        <authorList>
            <person name="Grover C.E."/>
            <person name="Yuan D."/>
            <person name="Arick M.A."/>
            <person name="Miller E.R."/>
            <person name="Hu G."/>
            <person name="Peterson D.G."/>
            <person name="Wendel J.F."/>
            <person name="Udall J.A."/>
        </authorList>
    </citation>
    <scope>NUCLEOTIDE SEQUENCE [LARGE SCALE GENOMIC DNA]</scope>
    <source>
        <strain evidence="2">JFW-Udall</strain>
        <tissue evidence="2">Leaf</tissue>
    </source>
</reference>
<evidence type="ECO:0000313" key="2">
    <source>
        <dbReference type="EMBL" id="KAG8479855.1"/>
    </source>
</evidence>
<name>A0A8J6CRI5_9ROSI</name>